<protein>
    <submittedName>
        <fullName evidence="4">2-nitropropane dioxygenase</fullName>
    </submittedName>
</protein>
<comment type="caution">
    <text evidence="4">The sequence shown here is derived from an EMBL/GenBank/DDBJ whole genome shotgun (WGS) entry which is preliminary data.</text>
</comment>
<dbReference type="InterPro" id="IPR013785">
    <property type="entry name" value="Aldolase_TIM"/>
</dbReference>
<keyword evidence="2" id="KW-0288">FMN</keyword>
<dbReference type="OrthoDB" id="9778912at2"/>
<reference evidence="4" key="1">
    <citation type="submission" date="2018-12" db="EMBL/GenBank/DDBJ databases">
        <authorList>
            <person name="Will S."/>
            <person name="Neumann-Schaal M."/>
            <person name="Henke P."/>
        </authorList>
    </citation>
    <scope>NUCLEOTIDE SEQUENCE</scope>
    <source>
        <strain evidence="4">PCC 7102</strain>
    </source>
</reference>
<dbReference type="RefSeq" id="WP_127083680.1">
    <property type="nucleotide sequence ID" value="NZ_RSCL01000014.1"/>
</dbReference>
<evidence type="ECO:0000313" key="5">
    <source>
        <dbReference type="Proteomes" id="UP000271624"/>
    </source>
</evidence>
<dbReference type="Pfam" id="PF03060">
    <property type="entry name" value="NMO"/>
    <property type="match status" value="1"/>
</dbReference>
<dbReference type="PANTHER" id="PTHR32332">
    <property type="entry name" value="2-NITROPROPANE DIOXYGENASE"/>
    <property type="match status" value="1"/>
</dbReference>
<dbReference type="CDD" id="cd04730">
    <property type="entry name" value="NPD_like"/>
    <property type="match status" value="1"/>
</dbReference>
<gene>
    <name evidence="4" type="ORF">DSM106972_053840</name>
</gene>
<dbReference type="GO" id="GO:0051213">
    <property type="term" value="F:dioxygenase activity"/>
    <property type="evidence" value="ECO:0007669"/>
    <property type="project" value="UniProtKB-KW"/>
</dbReference>
<evidence type="ECO:0000313" key="4">
    <source>
        <dbReference type="EMBL" id="RUT03076.1"/>
    </source>
</evidence>
<name>A0A433VAD9_9CYAN</name>
<accession>A0A433VAD9</accession>
<evidence type="ECO:0000256" key="1">
    <source>
        <dbReference type="ARBA" id="ARBA00022630"/>
    </source>
</evidence>
<dbReference type="PANTHER" id="PTHR32332:SF18">
    <property type="entry name" value="2-NITROPROPANE DIOXYGENASE"/>
    <property type="match status" value="1"/>
</dbReference>
<organism evidence="4 5">
    <name type="scientific">Dulcicalothrix desertica PCC 7102</name>
    <dbReference type="NCBI Taxonomy" id="232991"/>
    <lineage>
        <taxon>Bacteria</taxon>
        <taxon>Bacillati</taxon>
        <taxon>Cyanobacteriota</taxon>
        <taxon>Cyanophyceae</taxon>
        <taxon>Nostocales</taxon>
        <taxon>Calotrichaceae</taxon>
        <taxon>Dulcicalothrix</taxon>
    </lineage>
</organism>
<sequence length="375" mass="40777">MTQVLNALKIGKHISRYPIIQAAMAVGVSGAKLASAVALSGGIGVIASLGLGLDSPYFDRRKRGSFFTANRLALIDELAEARSISPDGVIGVNILVATKDYSVLAQTAAASGANLIITSAGLPLTLPEYTADYPDVALVPTVSNLQAVELICQTWQSRYNRLPDAFIVENCLDVGGHFTEYEQINSIEYSIESVILQIRDYLKQKMGVMIPLIVTGGICERSDIERMLAIGASGVQIGSRFIATIECDADQRYKDYHLKTLPEDVITIPSPIGKPCRAISNSFTEQVINNSSTIQERRCIGNCLEECLCRDSRKTYCLLQALAKAARGDIEHGLIFSGANRQPIERIMSVAELMKELTQPTNSKINAEVTNCLFK</sequence>
<dbReference type="SUPFAM" id="SSF51412">
    <property type="entry name" value="Inosine monophosphate dehydrogenase (IMPDH)"/>
    <property type="match status" value="1"/>
</dbReference>
<dbReference type="InterPro" id="IPR004136">
    <property type="entry name" value="NMO"/>
</dbReference>
<dbReference type="Proteomes" id="UP000271624">
    <property type="component" value="Unassembled WGS sequence"/>
</dbReference>
<keyword evidence="1" id="KW-0285">Flavoprotein</keyword>
<dbReference type="Gene3D" id="3.20.20.70">
    <property type="entry name" value="Aldolase class I"/>
    <property type="match status" value="1"/>
</dbReference>
<reference evidence="4" key="2">
    <citation type="journal article" date="2019" name="Genome Biol. Evol.">
        <title>Day and night: Metabolic profiles and evolutionary relationships of six axenic non-marine cyanobacteria.</title>
        <authorList>
            <person name="Will S.E."/>
            <person name="Henke P."/>
            <person name="Boedeker C."/>
            <person name="Huang S."/>
            <person name="Brinkmann H."/>
            <person name="Rohde M."/>
            <person name="Jarek M."/>
            <person name="Friedl T."/>
            <person name="Seufert S."/>
            <person name="Schumacher M."/>
            <person name="Overmann J."/>
            <person name="Neumann-Schaal M."/>
            <person name="Petersen J."/>
        </authorList>
    </citation>
    <scope>NUCLEOTIDE SEQUENCE [LARGE SCALE GENOMIC DNA]</scope>
    <source>
        <strain evidence="4">PCC 7102</strain>
    </source>
</reference>
<evidence type="ECO:0000256" key="3">
    <source>
        <dbReference type="ARBA" id="ARBA00023002"/>
    </source>
</evidence>
<proteinExistence type="predicted"/>
<dbReference type="EMBL" id="RSCL01000014">
    <property type="protein sequence ID" value="RUT03076.1"/>
    <property type="molecule type" value="Genomic_DNA"/>
</dbReference>
<dbReference type="GO" id="GO:0018580">
    <property type="term" value="F:nitronate monooxygenase activity"/>
    <property type="evidence" value="ECO:0007669"/>
    <property type="project" value="InterPro"/>
</dbReference>
<keyword evidence="4" id="KW-0223">Dioxygenase</keyword>
<evidence type="ECO:0000256" key="2">
    <source>
        <dbReference type="ARBA" id="ARBA00022643"/>
    </source>
</evidence>
<keyword evidence="5" id="KW-1185">Reference proteome</keyword>
<keyword evidence="3" id="KW-0560">Oxidoreductase</keyword>
<dbReference type="AlphaFoldDB" id="A0A433VAD9"/>